<dbReference type="PROSITE" id="PS50928">
    <property type="entry name" value="ABC_TM1"/>
    <property type="match status" value="1"/>
</dbReference>
<keyword evidence="7 8" id="KW-0472">Membrane</keyword>
<comment type="subcellular location">
    <subcellularLocation>
        <location evidence="1">Cell membrane</location>
        <topology evidence="1">Multi-pass membrane protein</topology>
    </subcellularLocation>
</comment>
<feature type="transmembrane region" description="Helical" evidence="8">
    <location>
        <begin position="12"/>
        <end position="38"/>
    </location>
</feature>
<organism evidence="12">
    <name type="scientific">plant metagenome</name>
    <dbReference type="NCBI Taxonomy" id="1297885"/>
    <lineage>
        <taxon>unclassified sequences</taxon>
        <taxon>metagenomes</taxon>
        <taxon>organismal metagenomes</taxon>
    </lineage>
</organism>
<accession>A0A484Q503</accession>
<keyword evidence="5 8" id="KW-0812">Transmembrane</keyword>
<evidence type="ECO:0000256" key="5">
    <source>
        <dbReference type="ARBA" id="ARBA00022692"/>
    </source>
</evidence>
<name>A0A484Q503_9ZZZZ</name>
<reference evidence="12" key="1">
    <citation type="submission" date="2019-03" db="EMBL/GenBank/DDBJ databases">
        <authorList>
            <person name="Danneels B."/>
        </authorList>
    </citation>
    <scope>NUCLEOTIDE SEQUENCE</scope>
</reference>
<dbReference type="Gene3D" id="1.10.3720.10">
    <property type="entry name" value="MetI-like"/>
    <property type="match status" value="1"/>
</dbReference>
<evidence type="ECO:0000256" key="6">
    <source>
        <dbReference type="ARBA" id="ARBA00022989"/>
    </source>
</evidence>
<sequence>MNTRSSLRGWLISPAGLVALCICVAMASVLQFSVRAFIPGSMEVGGLTLENFSGLGKSIYLTAFTNTLLLSIETTIFSLLIAYPLAYALVRVRNRVLKPFILIVSITPLFLGEIVRTYSWIIVLGSNGFINTTLRKLGLIDLPLNLMFTHLGVLIALVHVTIPVVVLMLATAISHIDRDYEKAAQSLGAGPVRTFLTVTLPLSMPGIIASITTAFAWTFSAFATPQMIGGGRVPTVSTLVYQLGFSSMNFPLAASLSVAGLALTFAALLLLGRATRRLKSMGAH</sequence>
<dbReference type="PANTHER" id="PTHR42929:SF5">
    <property type="entry name" value="ABC TRANSPORTER PERMEASE PROTEIN"/>
    <property type="match status" value="1"/>
</dbReference>
<feature type="transmembrane region" description="Helical" evidence="8">
    <location>
        <begin position="250"/>
        <end position="271"/>
    </location>
</feature>
<feature type="transmembrane region" description="Helical" evidence="8">
    <location>
        <begin position="194"/>
        <end position="217"/>
    </location>
</feature>
<evidence type="ECO:0000256" key="8">
    <source>
        <dbReference type="SAM" id="Phobius"/>
    </source>
</evidence>
<dbReference type="InterPro" id="IPR000515">
    <property type="entry name" value="MetI-like"/>
</dbReference>
<dbReference type="EMBL" id="CAADIB010000010">
    <property type="protein sequence ID" value="VFR31776.1"/>
    <property type="molecule type" value="Genomic_DNA"/>
</dbReference>
<proteinExistence type="inferred from homology"/>
<evidence type="ECO:0000256" key="7">
    <source>
        <dbReference type="ARBA" id="ARBA00023136"/>
    </source>
</evidence>
<dbReference type="AlphaFoldDB" id="A0A484Q503"/>
<feature type="transmembrane region" description="Helical" evidence="8">
    <location>
        <begin position="58"/>
        <end position="88"/>
    </location>
</feature>
<dbReference type="EMBL" id="CAADIL010000017">
    <property type="protein sequence ID" value="VFR73378.1"/>
    <property type="molecule type" value="Genomic_DNA"/>
</dbReference>
<feature type="transmembrane region" description="Helical" evidence="8">
    <location>
        <begin position="146"/>
        <end position="173"/>
    </location>
</feature>
<dbReference type="Pfam" id="PF00528">
    <property type="entry name" value="BPD_transp_1"/>
    <property type="match status" value="1"/>
</dbReference>
<evidence type="ECO:0000313" key="12">
    <source>
        <dbReference type="EMBL" id="VFR32455.1"/>
    </source>
</evidence>
<feature type="transmembrane region" description="Helical" evidence="8">
    <location>
        <begin position="100"/>
        <end position="126"/>
    </location>
</feature>
<feature type="domain" description="ABC transmembrane type-1" evidence="9">
    <location>
        <begin position="64"/>
        <end position="271"/>
    </location>
</feature>
<dbReference type="InterPro" id="IPR035906">
    <property type="entry name" value="MetI-like_sf"/>
</dbReference>
<keyword evidence="3" id="KW-0813">Transport</keyword>
<evidence type="ECO:0000313" key="10">
    <source>
        <dbReference type="EMBL" id="VFR21289.1"/>
    </source>
</evidence>
<protein>
    <submittedName>
        <fullName evidence="12">ABC-type transporter, permease component: POPT family</fullName>
    </submittedName>
</protein>
<comment type="similarity">
    <text evidence="2">Belongs to the binding-protein-dependent transport system permease family. CysTW subfamily.</text>
</comment>
<dbReference type="CDD" id="cd06261">
    <property type="entry name" value="TM_PBP2"/>
    <property type="match status" value="1"/>
</dbReference>
<evidence type="ECO:0000256" key="1">
    <source>
        <dbReference type="ARBA" id="ARBA00004651"/>
    </source>
</evidence>
<dbReference type="EMBL" id="CAADIC010000015">
    <property type="protein sequence ID" value="VFR32455.1"/>
    <property type="molecule type" value="Genomic_DNA"/>
</dbReference>
<keyword evidence="6 8" id="KW-1133">Transmembrane helix</keyword>
<keyword evidence="4" id="KW-1003">Cell membrane</keyword>
<evidence type="ECO:0000313" key="13">
    <source>
        <dbReference type="EMBL" id="VFR63752.1"/>
    </source>
</evidence>
<dbReference type="PANTHER" id="PTHR42929">
    <property type="entry name" value="INNER MEMBRANE ABC TRANSPORTER PERMEASE PROTEIN YDCU-RELATED-RELATED"/>
    <property type="match status" value="1"/>
</dbReference>
<evidence type="ECO:0000256" key="2">
    <source>
        <dbReference type="ARBA" id="ARBA00007069"/>
    </source>
</evidence>
<gene>
    <name evidence="12" type="ORF">ANDA3_0675</name>
    <name evidence="10" type="ORF">ANDO1_0673</name>
    <name evidence="11" type="ORF">ANDO2_0579</name>
    <name evidence="14" type="ORF">DAR2_0546</name>
    <name evidence="13" type="ORF">DAR3_0542</name>
</gene>
<dbReference type="SUPFAM" id="SSF161098">
    <property type="entry name" value="MetI-like"/>
    <property type="match status" value="1"/>
</dbReference>
<evidence type="ECO:0000313" key="14">
    <source>
        <dbReference type="EMBL" id="VFR73378.1"/>
    </source>
</evidence>
<dbReference type="EMBL" id="CAADIJ010000003">
    <property type="protein sequence ID" value="VFR63752.1"/>
    <property type="molecule type" value="Genomic_DNA"/>
</dbReference>
<dbReference type="EMBL" id="CAADHZ010000006">
    <property type="protein sequence ID" value="VFR21289.1"/>
    <property type="molecule type" value="Genomic_DNA"/>
</dbReference>
<evidence type="ECO:0000259" key="9">
    <source>
        <dbReference type="PROSITE" id="PS50928"/>
    </source>
</evidence>
<evidence type="ECO:0000313" key="11">
    <source>
        <dbReference type="EMBL" id="VFR31776.1"/>
    </source>
</evidence>
<evidence type="ECO:0000256" key="4">
    <source>
        <dbReference type="ARBA" id="ARBA00022475"/>
    </source>
</evidence>
<evidence type="ECO:0000256" key="3">
    <source>
        <dbReference type="ARBA" id="ARBA00022448"/>
    </source>
</evidence>
<dbReference type="GO" id="GO:0055085">
    <property type="term" value="P:transmembrane transport"/>
    <property type="evidence" value="ECO:0007669"/>
    <property type="project" value="InterPro"/>
</dbReference>
<dbReference type="GO" id="GO:0005886">
    <property type="term" value="C:plasma membrane"/>
    <property type="evidence" value="ECO:0007669"/>
    <property type="project" value="UniProtKB-SubCell"/>
</dbReference>